<dbReference type="GO" id="GO:1902412">
    <property type="term" value="P:regulation of mitotic cytokinesis"/>
    <property type="evidence" value="ECO:0007669"/>
    <property type="project" value="TreeGrafter"/>
</dbReference>
<dbReference type="InterPro" id="IPR025875">
    <property type="entry name" value="Leu-rich_rpt_4"/>
</dbReference>
<feature type="compositionally biased region" description="Polar residues" evidence="3">
    <location>
        <begin position="278"/>
        <end position="289"/>
    </location>
</feature>
<feature type="compositionally biased region" description="Low complexity" evidence="3">
    <location>
        <begin position="947"/>
        <end position="964"/>
    </location>
</feature>
<dbReference type="GO" id="GO:0061499">
    <property type="term" value="C:outer plaque of mitotic spindle pole body"/>
    <property type="evidence" value="ECO:0007669"/>
    <property type="project" value="TreeGrafter"/>
</dbReference>
<name>A0AAE0K7L5_9PEZI</name>
<feature type="region of interest" description="Disordered" evidence="3">
    <location>
        <begin position="108"/>
        <end position="156"/>
    </location>
</feature>
<evidence type="ECO:0000313" key="5">
    <source>
        <dbReference type="Proteomes" id="UP001287356"/>
    </source>
</evidence>
<feature type="region of interest" description="Disordered" evidence="3">
    <location>
        <begin position="1061"/>
        <end position="1134"/>
    </location>
</feature>
<feature type="compositionally biased region" description="Low complexity" evidence="3">
    <location>
        <begin position="1207"/>
        <end position="1220"/>
    </location>
</feature>
<dbReference type="PANTHER" id="PTHR47566">
    <property type="match status" value="1"/>
</dbReference>
<feature type="compositionally biased region" description="Polar residues" evidence="3">
    <location>
        <begin position="137"/>
        <end position="148"/>
    </location>
</feature>
<dbReference type="EMBL" id="JAULSN010000005">
    <property type="protein sequence ID" value="KAK3371604.1"/>
    <property type="molecule type" value="Genomic_DNA"/>
</dbReference>
<dbReference type="InterPro" id="IPR052574">
    <property type="entry name" value="CDIRP"/>
</dbReference>
<comment type="caution">
    <text evidence="4">The sequence shown here is derived from an EMBL/GenBank/DDBJ whole genome shotgun (WGS) entry which is preliminary data.</text>
</comment>
<feature type="compositionally biased region" description="Polar residues" evidence="3">
    <location>
        <begin position="1077"/>
        <end position="1091"/>
    </location>
</feature>
<feature type="region of interest" description="Disordered" evidence="3">
    <location>
        <begin position="742"/>
        <end position="790"/>
    </location>
</feature>
<reference evidence="4" key="2">
    <citation type="submission" date="2023-06" db="EMBL/GenBank/DDBJ databases">
        <authorList>
            <consortium name="Lawrence Berkeley National Laboratory"/>
            <person name="Haridas S."/>
            <person name="Hensen N."/>
            <person name="Bonometti L."/>
            <person name="Westerberg I."/>
            <person name="Brannstrom I.O."/>
            <person name="Guillou S."/>
            <person name="Cros-Aarteil S."/>
            <person name="Calhoun S."/>
            <person name="Kuo A."/>
            <person name="Mondo S."/>
            <person name="Pangilinan J."/>
            <person name="Riley R."/>
            <person name="Labutti K."/>
            <person name="Andreopoulos B."/>
            <person name="Lipzen A."/>
            <person name="Chen C."/>
            <person name="Yanf M."/>
            <person name="Daum C."/>
            <person name="Ng V."/>
            <person name="Clum A."/>
            <person name="Steindorff A."/>
            <person name="Ohm R."/>
            <person name="Martin F."/>
            <person name="Silar P."/>
            <person name="Natvig D."/>
            <person name="Lalanne C."/>
            <person name="Gautier V."/>
            <person name="Ament-Velasquez S.L."/>
            <person name="Kruys A."/>
            <person name="Hutchinson M.I."/>
            <person name="Powell A.J."/>
            <person name="Barry K."/>
            <person name="Miller A.N."/>
            <person name="Grigoriev I.V."/>
            <person name="Debuchy R."/>
            <person name="Gladieux P."/>
            <person name="Thoren M.H."/>
            <person name="Johannesson H."/>
        </authorList>
    </citation>
    <scope>NUCLEOTIDE SEQUENCE</scope>
    <source>
        <strain evidence="4">CBS 958.72</strain>
    </source>
</reference>
<keyword evidence="1" id="KW-0433">Leucine-rich repeat</keyword>
<dbReference type="SMART" id="SM00365">
    <property type="entry name" value="LRR_SD22"/>
    <property type="match status" value="4"/>
</dbReference>
<feature type="compositionally biased region" description="Polar residues" evidence="3">
    <location>
        <begin position="1115"/>
        <end position="1125"/>
    </location>
</feature>
<feature type="region of interest" description="Disordered" evidence="3">
    <location>
        <begin position="646"/>
        <end position="683"/>
    </location>
</feature>
<feature type="compositionally biased region" description="Basic and acidic residues" evidence="3">
    <location>
        <begin position="312"/>
        <end position="326"/>
    </location>
</feature>
<sequence length="1907" mass="209202">MGGNAWLDSLSEDWVSQHGSDTSFQDPDPNPTSKANAKTGHDATTQSPPKTAISRIPRLNNGAKKPQAVGAIDDFNSSYVLSERSVNELVGAGSRRTPSKLSQEIKFHDRGRYSSRSVSAASTSGSVVHNTVHHKSLSTSPTKGQQDTPEWKRRLVDGDLSFGEQRDLFTSAGAVLENIFKPPPPQPSADHRGHGSAQEESYEHHEAARPSQYDVTLPSSPPPYPRDPSTVEIHVDESGHELPQQAERRAPTSMRYRRTEESFEASGDSDLSAPPPESYSQDVSSTEKTAPSPPRHDTLEAESRKASGRSVVRNEDFSPILIERRQASNGKETFGAADLRPDELRKRLEKLRRNQMLLTTDPDALDGPSGAGNNVETTEDFERLGGFINFRRGGRSADGSFRNHGLSSAMNDTSELLPEESLQASTPKQFPSVRIQRWEETEALPADSPDIPRVPNPSPEKKTVAQAQGISGSPLKLFQPYDTFTNQTLLRRLSQFQEGAEDDTPSFFQQEELERPLSLGQGQASRRAADQTRTDGQGDEVRTSSASLNQFGAGRLDGYEFSDEFSYVSNGFSALDGDKENRHPDGDSEQMAAHAPIFDVSHDSSPSEIDDLVVRRLRQKSTSVSSRYSMRGISVDEARRSAKDLYSNGAEVQSTPKQRDSGSDIKRPRTSPSKDPTPKRRRTLHKSDVAYEAMVDAQAVDSVQLSHQQMQSIIGRKRKDARHGDQLEFADADVLAARQLLRPRTPTPGQRPSLQWDRPPLAEIEKSPGRSARHAQPSAPMPLGSVLDADRKPSIKTEDFINEANKIMAMIRSKAGLASGLASVEESDAENGQPQLSPDSDTSYQESTQEPFSRPPSREGRAPVARMSARQEDPELAERLKKYEEASDMGDIISSSMRSVALGQGTLDSISTRPSIFDDDVISDPPNIRISQNPDWQERQLANDGYGLPSHVSSGSSSQSTGRSIPTGSSRGSDTRKTIAPETVQHLIPDQVGNMVLDKQRNIWIKQKPPKPAPKPAVSTASSGNRKANFLPSEASEDDPFADIPDLTVDMTIEMQNLRLATAKKQQSSHDDPVQAASPTSPSRPSNSAPMSKSALLEAYASSPPGPPRPGPSRVANQPVTNSNAKIDDGSVEHEIKIDEGRVSIPKRRNMTISFSSPVASFIQDAQEEGEAAADEPSVVEQADDTSKNFTRDSIKRGRRVVSVHTSARNSSSRSRSTSRGPARHLSVRGHTFVPRPISRIDEREEESVLDRVRNRTPAPNMELSIVADSSVVNHDADGGRQASLSFVVTTPARRRDCSLAGVDTAPIISQYVGTLSLSPLSEFTMHQGEETMPLEASYIVGNHHLVTGDQSRRVMSMNTRDLVDKLAEVEPFEPYWDDMRELDLRDKRLESLHALDEFCDHLESLDVSNNDIRNLVGVPSTVRHLKMVHNQLSSLTSWGHLMNLQYVDISNNGLTSLSAFRDLVHLRSLKVDNNCITSLEGIKFHNGLQTLRARGNAIEELDLDGNRLHRLTELDLKNNAIKRIANLEQLPGLSSLNLEGNLLESFAIESEKPLVSLRHLRLDDNRISVLDIKLLPHLRLLHADRNFISRIAGFSRARRIDSLSLREQQGSADESTPALDVAYLLSRAYEVRKLYLSGNFLGAEDGPSSFAPAVDFLNLQLLELANCGLQTLPTDLGLMMPNLRVLNLNLNALTDLAPLRCIPRLKRLFASGNRLADAAALVDTLAAFPHLAAVDVRDNPVTQGFYVPAQMMAVARRAAEESSSSDGATSASTSTTAVAAEDDPSGGRFALPDQDPARDHAYASRLDLATRMRRRLYEHLFCAACRRVKRLDGLDLRRGDVAGCRDAVWAALAEQGLVRAGAQEDEAEAEGEDGAMLCGEHQGNIKKIDAVLPDESARWQAEDSFA</sequence>
<accession>A0AAE0K7L5</accession>
<dbReference type="Pfam" id="PF12799">
    <property type="entry name" value="LRR_4"/>
    <property type="match status" value="1"/>
</dbReference>
<feature type="region of interest" description="Disordered" evidence="3">
    <location>
        <begin position="1166"/>
        <end position="1225"/>
    </location>
</feature>
<dbReference type="SMART" id="SM00369">
    <property type="entry name" value="LRR_TYP"/>
    <property type="match status" value="7"/>
</dbReference>
<feature type="compositionally biased region" description="Basic and acidic residues" evidence="3">
    <location>
        <begin position="294"/>
        <end position="305"/>
    </location>
</feature>
<feature type="region of interest" description="Disordered" evidence="3">
    <location>
        <begin position="909"/>
        <end position="980"/>
    </location>
</feature>
<evidence type="ECO:0008006" key="6">
    <source>
        <dbReference type="Google" id="ProtNLM"/>
    </source>
</evidence>
<protein>
    <recommendedName>
        <fullName evidence="6">Septation initiation network scaffold protein cdc11</fullName>
    </recommendedName>
</protein>
<dbReference type="Gene3D" id="3.80.10.10">
    <property type="entry name" value="Ribonuclease Inhibitor"/>
    <property type="match status" value="2"/>
</dbReference>
<gene>
    <name evidence="4" type="ORF">B0T24DRAFT_531165</name>
</gene>
<feature type="region of interest" description="Disordered" evidence="3">
    <location>
        <begin position="1005"/>
        <end position="1043"/>
    </location>
</feature>
<dbReference type="Proteomes" id="UP001287356">
    <property type="component" value="Unassembled WGS sequence"/>
</dbReference>
<evidence type="ECO:0000313" key="4">
    <source>
        <dbReference type="EMBL" id="KAK3371604.1"/>
    </source>
</evidence>
<dbReference type="PROSITE" id="PS51450">
    <property type="entry name" value="LRR"/>
    <property type="match status" value="5"/>
</dbReference>
<feature type="compositionally biased region" description="Low complexity" evidence="3">
    <location>
        <begin position="114"/>
        <end position="128"/>
    </location>
</feature>
<feature type="region of interest" description="Disordered" evidence="3">
    <location>
        <begin position="515"/>
        <end position="544"/>
    </location>
</feature>
<dbReference type="SUPFAM" id="SSF52058">
    <property type="entry name" value="L domain-like"/>
    <property type="match status" value="1"/>
</dbReference>
<feature type="region of interest" description="Disordered" evidence="3">
    <location>
        <begin position="1"/>
        <end position="71"/>
    </location>
</feature>
<keyword evidence="5" id="KW-1185">Reference proteome</keyword>
<feature type="compositionally biased region" description="Polar residues" evidence="3">
    <location>
        <begin position="17"/>
        <end position="49"/>
    </location>
</feature>
<proteinExistence type="predicted"/>
<dbReference type="InterPro" id="IPR003591">
    <property type="entry name" value="Leu-rich_rpt_typical-subtyp"/>
</dbReference>
<feature type="region of interest" description="Disordered" evidence="3">
    <location>
        <begin position="1759"/>
        <end position="1796"/>
    </location>
</feature>
<evidence type="ECO:0000256" key="2">
    <source>
        <dbReference type="ARBA" id="ARBA00022737"/>
    </source>
</evidence>
<feature type="region of interest" description="Disordered" evidence="3">
    <location>
        <begin position="822"/>
        <end position="876"/>
    </location>
</feature>
<feature type="compositionally biased region" description="Low complexity" evidence="3">
    <location>
        <begin position="1759"/>
        <end position="1780"/>
    </location>
</feature>
<dbReference type="GO" id="GO:0035591">
    <property type="term" value="F:signaling adaptor activity"/>
    <property type="evidence" value="ECO:0007669"/>
    <property type="project" value="TreeGrafter"/>
</dbReference>
<evidence type="ECO:0000256" key="1">
    <source>
        <dbReference type="ARBA" id="ARBA00022614"/>
    </source>
</evidence>
<feature type="compositionally biased region" description="Basic and acidic residues" evidence="3">
    <location>
        <begin position="1185"/>
        <end position="1196"/>
    </location>
</feature>
<dbReference type="InterPro" id="IPR032675">
    <property type="entry name" value="LRR_dom_sf"/>
</dbReference>
<feature type="compositionally biased region" description="Basic and acidic residues" evidence="3">
    <location>
        <begin position="233"/>
        <end position="250"/>
    </location>
</feature>
<feature type="compositionally biased region" description="Basic and acidic residues" evidence="3">
    <location>
        <begin position="657"/>
        <end position="667"/>
    </location>
</feature>
<feature type="region of interest" description="Disordered" evidence="3">
    <location>
        <begin position="357"/>
        <end position="377"/>
    </location>
</feature>
<organism evidence="4 5">
    <name type="scientific">Lasiosphaeria ovina</name>
    <dbReference type="NCBI Taxonomy" id="92902"/>
    <lineage>
        <taxon>Eukaryota</taxon>
        <taxon>Fungi</taxon>
        <taxon>Dikarya</taxon>
        <taxon>Ascomycota</taxon>
        <taxon>Pezizomycotina</taxon>
        <taxon>Sordariomycetes</taxon>
        <taxon>Sordariomycetidae</taxon>
        <taxon>Sordariales</taxon>
        <taxon>Lasiosphaeriaceae</taxon>
        <taxon>Lasiosphaeria</taxon>
    </lineage>
</organism>
<reference evidence="4" key="1">
    <citation type="journal article" date="2023" name="Mol. Phylogenet. Evol.">
        <title>Genome-scale phylogeny and comparative genomics of the fungal order Sordariales.</title>
        <authorList>
            <person name="Hensen N."/>
            <person name="Bonometti L."/>
            <person name="Westerberg I."/>
            <person name="Brannstrom I.O."/>
            <person name="Guillou S."/>
            <person name="Cros-Aarteil S."/>
            <person name="Calhoun S."/>
            <person name="Haridas S."/>
            <person name="Kuo A."/>
            <person name="Mondo S."/>
            <person name="Pangilinan J."/>
            <person name="Riley R."/>
            <person name="LaButti K."/>
            <person name="Andreopoulos B."/>
            <person name="Lipzen A."/>
            <person name="Chen C."/>
            <person name="Yan M."/>
            <person name="Daum C."/>
            <person name="Ng V."/>
            <person name="Clum A."/>
            <person name="Steindorff A."/>
            <person name="Ohm R.A."/>
            <person name="Martin F."/>
            <person name="Silar P."/>
            <person name="Natvig D.O."/>
            <person name="Lalanne C."/>
            <person name="Gautier V."/>
            <person name="Ament-Velasquez S.L."/>
            <person name="Kruys A."/>
            <person name="Hutchinson M.I."/>
            <person name="Powell A.J."/>
            <person name="Barry K."/>
            <person name="Miller A.N."/>
            <person name="Grigoriev I.V."/>
            <person name="Debuchy R."/>
            <person name="Gladieux P."/>
            <person name="Hiltunen Thoren M."/>
            <person name="Johannesson H."/>
        </authorList>
    </citation>
    <scope>NUCLEOTIDE SEQUENCE</scope>
    <source>
        <strain evidence="4">CBS 958.72</strain>
    </source>
</reference>
<feature type="compositionally biased region" description="Polar residues" evidence="3">
    <location>
        <begin position="830"/>
        <end position="851"/>
    </location>
</feature>
<dbReference type="InterPro" id="IPR001611">
    <property type="entry name" value="Leu-rich_rpt"/>
</dbReference>
<dbReference type="GO" id="GO:0031028">
    <property type="term" value="P:septation initiation signaling"/>
    <property type="evidence" value="ECO:0007669"/>
    <property type="project" value="TreeGrafter"/>
</dbReference>
<evidence type="ECO:0000256" key="3">
    <source>
        <dbReference type="SAM" id="MobiDB-lite"/>
    </source>
</evidence>
<keyword evidence="2" id="KW-0677">Repeat</keyword>
<feature type="region of interest" description="Disordered" evidence="3">
    <location>
        <begin position="174"/>
        <end position="343"/>
    </location>
</feature>
<dbReference type="PANTHER" id="PTHR47566:SF1">
    <property type="entry name" value="PROTEIN NUD1"/>
    <property type="match status" value="1"/>
</dbReference>
<feature type="region of interest" description="Disordered" evidence="3">
    <location>
        <begin position="441"/>
        <end position="468"/>
    </location>
</feature>